<evidence type="ECO:0000313" key="2">
    <source>
        <dbReference type="EMBL" id="MBH0778568.1"/>
    </source>
</evidence>
<proteinExistence type="predicted"/>
<comment type="caution">
    <text evidence="2">The sequence shown here is derived from an EMBL/GenBank/DDBJ whole genome shotgun (WGS) entry which is preliminary data.</text>
</comment>
<evidence type="ECO:0000313" key="3">
    <source>
        <dbReference type="Proteomes" id="UP000655751"/>
    </source>
</evidence>
<dbReference type="AlphaFoldDB" id="A0A931N5D8"/>
<name>A0A931N5D8_9NOCA</name>
<feature type="compositionally biased region" description="Basic residues" evidence="1">
    <location>
        <begin position="198"/>
        <end position="211"/>
    </location>
</feature>
<accession>A0A931N5D8</accession>
<dbReference type="RefSeq" id="WP_196150891.1">
    <property type="nucleotide sequence ID" value="NZ_JADMLG010000008.1"/>
</dbReference>
<dbReference type="Proteomes" id="UP000655751">
    <property type="component" value="Unassembled WGS sequence"/>
</dbReference>
<protein>
    <submittedName>
        <fullName evidence="2">2OG-Fe(II) oxygenase</fullName>
    </submittedName>
</protein>
<dbReference type="EMBL" id="JADMLG010000008">
    <property type="protein sequence ID" value="MBH0778568.1"/>
    <property type="molecule type" value="Genomic_DNA"/>
</dbReference>
<evidence type="ECO:0000256" key="1">
    <source>
        <dbReference type="SAM" id="MobiDB-lite"/>
    </source>
</evidence>
<sequence length="217" mass="23798">MAGESGDPPVWPGWFTELFAHRRWVRRTRPFPHVYARDVFTADFYGRLVAEYARVHAEEYGHEHGGIPLADLRDGPLALFTTAEWRALVTGVTGVTEAGDIEGSVREHPAGARWERPSHGLPSAGAEFGSGTVRAMFYLNNPDWRPGGGGETALYADIAGDAPEPAVLVPPLDNSILVFECAPRTWHTVAGGNAAAHHHVRMSLHRPPRRGNRLDRA</sequence>
<organism evidence="2 3">
    <name type="scientific">Nocardia bovistercoris</name>
    <dbReference type="NCBI Taxonomy" id="2785916"/>
    <lineage>
        <taxon>Bacteria</taxon>
        <taxon>Bacillati</taxon>
        <taxon>Actinomycetota</taxon>
        <taxon>Actinomycetes</taxon>
        <taxon>Mycobacteriales</taxon>
        <taxon>Nocardiaceae</taxon>
        <taxon>Nocardia</taxon>
    </lineage>
</organism>
<gene>
    <name evidence="2" type="ORF">IT779_20005</name>
</gene>
<feature type="region of interest" description="Disordered" evidence="1">
    <location>
        <begin position="198"/>
        <end position="217"/>
    </location>
</feature>
<dbReference type="Gene3D" id="2.60.120.620">
    <property type="entry name" value="q2cbj1_9rhob like domain"/>
    <property type="match status" value="1"/>
</dbReference>
<reference evidence="2" key="1">
    <citation type="submission" date="2020-11" db="EMBL/GenBank/DDBJ databases">
        <title>Nocardia NEAU-351.nov., a novel actinomycete isolated from the cow dung.</title>
        <authorList>
            <person name="Zhang X."/>
        </authorList>
    </citation>
    <scope>NUCLEOTIDE SEQUENCE</scope>
    <source>
        <strain evidence="2">NEAU-351</strain>
    </source>
</reference>
<keyword evidence="3" id="KW-1185">Reference proteome</keyword>